<keyword evidence="3" id="KW-1185">Reference proteome</keyword>
<keyword evidence="1" id="KW-0472">Membrane</keyword>
<name>C2KZC1_9FIRM</name>
<dbReference type="HOGENOM" id="CLU_3236892_0_0_9"/>
<evidence type="ECO:0000313" key="3">
    <source>
        <dbReference type="Proteomes" id="UP000004121"/>
    </source>
</evidence>
<proteinExistence type="predicted"/>
<reference evidence="2 3" key="1">
    <citation type="submission" date="2009-04" db="EMBL/GenBank/DDBJ databases">
        <authorList>
            <person name="Qin X."/>
            <person name="Bachman B."/>
            <person name="Battles P."/>
            <person name="Bell A."/>
            <person name="Bess C."/>
            <person name="Bickham C."/>
            <person name="Chaboub L."/>
            <person name="Chen D."/>
            <person name="Coyle M."/>
            <person name="Deiros D.R."/>
            <person name="Dinh H."/>
            <person name="Forbes L."/>
            <person name="Fowler G."/>
            <person name="Francisco L."/>
            <person name="Fu Q."/>
            <person name="Gubbala S."/>
            <person name="Hale W."/>
            <person name="Han Y."/>
            <person name="Hemphill L."/>
            <person name="Highlander S.K."/>
            <person name="Hirani K."/>
            <person name="Hogues M."/>
            <person name="Jackson L."/>
            <person name="Jakkamsetti A."/>
            <person name="Javaid M."/>
            <person name="Jiang H."/>
            <person name="Korchina V."/>
            <person name="Kovar C."/>
            <person name="Lara F."/>
            <person name="Lee S."/>
            <person name="Mata R."/>
            <person name="Mathew T."/>
            <person name="Moen C."/>
            <person name="Morales K."/>
            <person name="Munidasa M."/>
            <person name="Nazareth L."/>
            <person name="Ngo R."/>
            <person name="Nguyen L."/>
            <person name="Okwuonu G."/>
            <person name="Ongeri F."/>
            <person name="Patil S."/>
            <person name="Petrosino J."/>
            <person name="Pham C."/>
            <person name="Pham P."/>
            <person name="Pu L.-L."/>
            <person name="Puazo M."/>
            <person name="Raj R."/>
            <person name="Reid J."/>
            <person name="Rouhana J."/>
            <person name="Saada N."/>
            <person name="Shang Y."/>
            <person name="Simmons D."/>
            <person name="Thornton R."/>
            <person name="Warren J."/>
            <person name="Weissenberger G."/>
            <person name="Zhang J."/>
            <person name="Zhang L."/>
            <person name="Zhou C."/>
            <person name="Zhu D."/>
            <person name="Muzny D."/>
            <person name="Worley K."/>
            <person name="Gibbs R."/>
        </authorList>
    </citation>
    <scope>NUCLEOTIDE SEQUENCE [LARGE SCALE GENOMIC DNA]</scope>
    <source>
        <strain evidence="2 3">F0268</strain>
    </source>
</reference>
<dbReference type="InParanoid" id="C2KZC1"/>
<dbReference type="STRING" id="585501.HMPREF6123_1840"/>
<feature type="transmembrane region" description="Helical" evidence="1">
    <location>
        <begin position="6"/>
        <end position="27"/>
    </location>
</feature>
<keyword evidence="1" id="KW-0812">Transmembrane</keyword>
<gene>
    <name evidence="2" type="ORF">HMPREF6123_1840</name>
</gene>
<sequence length="43" mass="5146">MGILQRFSPLFSPSVLGLAPDFFLFLFDGMFRYRTSRHYEKQE</sequence>
<protein>
    <submittedName>
        <fullName evidence="2">Uncharacterized protein</fullName>
    </submittedName>
</protein>
<accession>C2KZC1</accession>
<evidence type="ECO:0000256" key="1">
    <source>
        <dbReference type="SAM" id="Phobius"/>
    </source>
</evidence>
<keyword evidence="1" id="KW-1133">Transmembrane helix</keyword>
<dbReference type="Proteomes" id="UP000004121">
    <property type="component" value="Unassembled WGS sequence"/>
</dbReference>
<dbReference type="AlphaFoldDB" id="C2KZC1"/>
<evidence type="ECO:0000313" key="2">
    <source>
        <dbReference type="EMBL" id="EEJ50896.1"/>
    </source>
</evidence>
<organism evidence="2 3">
    <name type="scientific">Oribacterium sinus F0268</name>
    <dbReference type="NCBI Taxonomy" id="585501"/>
    <lineage>
        <taxon>Bacteria</taxon>
        <taxon>Bacillati</taxon>
        <taxon>Bacillota</taxon>
        <taxon>Clostridia</taxon>
        <taxon>Lachnospirales</taxon>
        <taxon>Lachnospiraceae</taxon>
        <taxon>Oribacterium</taxon>
    </lineage>
</organism>
<comment type="caution">
    <text evidence="2">The sequence shown here is derived from an EMBL/GenBank/DDBJ whole genome shotgun (WGS) entry which is preliminary data.</text>
</comment>
<dbReference type="EMBL" id="ACKX01000183">
    <property type="protein sequence ID" value="EEJ50896.1"/>
    <property type="molecule type" value="Genomic_DNA"/>
</dbReference>